<dbReference type="AlphaFoldDB" id="A0A0F8ZRC0"/>
<feature type="transmembrane region" description="Helical" evidence="1">
    <location>
        <begin position="20"/>
        <end position="39"/>
    </location>
</feature>
<evidence type="ECO:0000256" key="1">
    <source>
        <dbReference type="SAM" id="Phobius"/>
    </source>
</evidence>
<keyword evidence="1" id="KW-0472">Membrane</keyword>
<dbReference type="EMBL" id="LAZR01046501">
    <property type="protein sequence ID" value="KKK96407.1"/>
    <property type="molecule type" value="Genomic_DNA"/>
</dbReference>
<protein>
    <recommendedName>
        <fullName evidence="3">Thioredoxin domain-containing protein</fullName>
    </recommendedName>
</protein>
<dbReference type="InterPro" id="IPR036249">
    <property type="entry name" value="Thioredoxin-like_sf"/>
</dbReference>
<keyword evidence="1" id="KW-0812">Transmembrane</keyword>
<comment type="caution">
    <text evidence="2">The sequence shown here is derived from an EMBL/GenBank/DDBJ whole genome shotgun (WGS) entry which is preliminary data.</text>
</comment>
<gene>
    <name evidence="2" type="ORF">LCGC14_2663070</name>
</gene>
<dbReference type="Gene3D" id="3.40.30.10">
    <property type="entry name" value="Glutaredoxin"/>
    <property type="match status" value="1"/>
</dbReference>
<dbReference type="SUPFAM" id="SSF52833">
    <property type="entry name" value="Thioredoxin-like"/>
    <property type="match status" value="1"/>
</dbReference>
<keyword evidence="1" id="KW-1133">Transmembrane helix</keyword>
<accession>A0A0F8ZRC0</accession>
<reference evidence="2" key="1">
    <citation type="journal article" date="2015" name="Nature">
        <title>Complex archaea that bridge the gap between prokaryotes and eukaryotes.</title>
        <authorList>
            <person name="Spang A."/>
            <person name="Saw J.H."/>
            <person name="Jorgensen S.L."/>
            <person name="Zaremba-Niedzwiedzka K."/>
            <person name="Martijn J."/>
            <person name="Lind A.E."/>
            <person name="van Eijk R."/>
            <person name="Schleper C."/>
            <person name="Guy L."/>
            <person name="Ettema T.J."/>
        </authorList>
    </citation>
    <scope>NUCLEOTIDE SEQUENCE</scope>
</reference>
<name>A0A0F8ZRC0_9ZZZZ</name>
<evidence type="ECO:0008006" key="3">
    <source>
        <dbReference type="Google" id="ProtNLM"/>
    </source>
</evidence>
<sequence>MNQQDTQQEPPVRKTGRDRWVKIGFVILLIVVAVVIFMLQRRGLAIKDWGKDLDAALRQAKAEDRPIVVFFVNRPPSDPAKTIRTRIQKPGNQQALKDGKFIPVIVELSSSLDSDTARRYEVRELPTLMVLTSDGEERNRHEGNIGEVPFRQKLLENSN</sequence>
<organism evidence="2">
    <name type="scientific">marine sediment metagenome</name>
    <dbReference type="NCBI Taxonomy" id="412755"/>
    <lineage>
        <taxon>unclassified sequences</taxon>
        <taxon>metagenomes</taxon>
        <taxon>ecological metagenomes</taxon>
    </lineage>
</organism>
<proteinExistence type="predicted"/>
<evidence type="ECO:0000313" key="2">
    <source>
        <dbReference type="EMBL" id="KKK96407.1"/>
    </source>
</evidence>